<proteinExistence type="predicted"/>
<keyword evidence="2" id="KW-1185">Reference proteome</keyword>
<evidence type="ECO:0000313" key="2">
    <source>
        <dbReference type="Proteomes" id="UP000592294"/>
    </source>
</evidence>
<dbReference type="Proteomes" id="UP000592294">
    <property type="component" value="Unassembled WGS sequence"/>
</dbReference>
<protein>
    <submittedName>
        <fullName evidence="1">WGR domain-containing protein</fullName>
    </submittedName>
</protein>
<gene>
    <name evidence="1" type="ORF">HW932_21290</name>
</gene>
<dbReference type="EMBL" id="JABZEO010000045">
    <property type="protein sequence ID" value="NVZ11781.1"/>
    <property type="molecule type" value="Genomic_DNA"/>
</dbReference>
<sequence length="77" mass="8865">MFRWIHPTKRRYYIASPIQDLFGDWALVVCWGGLDSHLGGTRTVWAASVSEIERQIAAISRRRQRHGYVEAPARPLS</sequence>
<evidence type="ECO:0000313" key="1">
    <source>
        <dbReference type="EMBL" id="NVZ11781.1"/>
    </source>
</evidence>
<dbReference type="CDD" id="cd07996">
    <property type="entry name" value="WGR_MMR_like"/>
    <property type="match status" value="1"/>
</dbReference>
<accession>A0A850RQH2</accession>
<dbReference type="InterPro" id="IPR049809">
    <property type="entry name" value="YehF/YfeS-like_WGR"/>
</dbReference>
<name>A0A850RQH2_9GAMM</name>
<reference evidence="1 2" key="1">
    <citation type="submission" date="2020-06" db="EMBL/GenBank/DDBJ databases">
        <title>Whole-genome sequence of Allochromatium humboldtianum DSM 21881, type strain.</title>
        <authorList>
            <person name="Kyndt J.A."/>
            <person name="Meyer T.E."/>
        </authorList>
    </citation>
    <scope>NUCLEOTIDE SEQUENCE [LARGE SCALE GENOMIC DNA]</scope>
    <source>
        <strain evidence="1 2">DSM 21881</strain>
    </source>
</reference>
<comment type="caution">
    <text evidence="1">The sequence shown here is derived from an EMBL/GenBank/DDBJ whole genome shotgun (WGS) entry which is preliminary data.</text>
</comment>
<organism evidence="1 2">
    <name type="scientific">Allochromatium humboldtianum</name>
    <dbReference type="NCBI Taxonomy" id="504901"/>
    <lineage>
        <taxon>Bacteria</taxon>
        <taxon>Pseudomonadati</taxon>
        <taxon>Pseudomonadota</taxon>
        <taxon>Gammaproteobacteria</taxon>
        <taxon>Chromatiales</taxon>
        <taxon>Chromatiaceae</taxon>
        <taxon>Allochromatium</taxon>
    </lineage>
</organism>
<dbReference type="AlphaFoldDB" id="A0A850RQH2"/>